<gene>
    <name evidence="1" type="ORF">Tco_0704507</name>
</gene>
<accession>A0ABQ4Y281</accession>
<keyword evidence="2" id="KW-1185">Reference proteome</keyword>
<evidence type="ECO:0000313" key="1">
    <source>
        <dbReference type="EMBL" id="GJS71666.1"/>
    </source>
</evidence>
<dbReference type="PANTHER" id="PTHR11439:SF483">
    <property type="entry name" value="PEPTIDE SYNTHASE GLIP-LIKE, PUTATIVE (AFU_ORTHOLOGUE AFUA_3G12920)-RELATED"/>
    <property type="match status" value="1"/>
</dbReference>
<protein>
    <recommendedName>
        <fullName evidence="3">Mitochondrial protein</fullName>
    </recommendedName>
</protein>
<dbReference type="Proteomes" id="UP001151760">
    <property type="component" value="Unassembled WGS sequence"/>
</dbReference>
<dbReference type="EMBL" id="BQNB010010023">
    <property type="protein sequence ID" value="GJS71666.1"/>
    <property type="molecule type" value="Genomic_DNA"/>
</dbReference>
<comment type="caution">
    <text evidence="1">The sequence shown here is derived from an EMBL/GenBank/DDBJ whole genome shotgun (WGS) entry which is preliminary data.</text>
</comment>
<organism evidence="1 2">
    <name type="scientific">Tanacetum coccineum</name>
    <dbReference type="NCBI Taxonomy" id="301880"/>
    <lineage>
        <taxon>Eukaryota</taxon>
        <taxon>Viridiplantae</taxon>
        <taxon>Streptophyta</taxon>
        <taxon>Embryophyta</taxon>
        <taxon>Tracheophyta</taxon>
        <taxon>Spermatophyta</taxon>
        <taxon>Magnoliopsida</taxon>
        <taxon>eudicotyledons</taxon>
        <taxon>Gunneridae</taxon>
        <taxon>Pentapetalae</taxon>
        <taxon>asterids</taxon>
        <taxon>campanulids</taxon>
        <taxon>Asterales</taxon>
        <taxon>Asteraceae</taxon>
        <taxon>Asteroideae</taxon>
        <taxon>Anthemideae</taxon>
        <taxon>Anthemidinae</taxon>
        <taxon>Tanacetum</taxon>
    </lineage>
</organism>
<proteinExistence type="predicted"/>
<dbReference type="PANTHER" id="PTHR11439">
    <property type="entry name" value="GAG-POL-RELATED RETROTRANSPOSON"/>
    <property type="match status" value="1"/>
</dbReference>
<evidence type="ECO:0008006" key="3">
    <source>
        <dbReference type="Google" id="ProtNLM"/>
    </source>
</evidence>
<reference evidence="1" key="2">
    <citation type="submission" date="2022-01" db="EMBL/GenBank/DDBJ databases">
        <authorList>
            <person name="Yamashiro T."/>
            <person name="Shiraishi A."/>
            <person name="Satake H."/>
            <person name="Nakayama K."/>
        </authorList>
    </citation>
    <scope>NUCLEOTIDE SEQUENCE</scope>
</reference>
<evidence type="ECO:0000313" key="2">
    <source>
        <dbReference type="Proteomes" id="UP001151760"/>
    </source>
</evidence>
<name>A0ABQ4Y281_9ASTR</name>
<reference evidence="1" key="1">
    <citation type="journal article" date="2022" name="Int. J. Mol. Sci.">
        <title>Draft Genome of Tanacetum Coccineum: Genomic Comparison of Closely Related Tanacetum-Family Plants.</title>
        <authorList>
            <person name="Yamashiro T."/>
            <person name="Shiraishi A."/>
            <person name="Nakayama K."/>
            <person name="Satake H."/>
        </authorList>
    </citation>
    <scope>NUCLEOTIDE SEQUENCE</scope>
</reference>
<sequence length="146" mass="16571">MGWTNAIALAPMATKPKLDAELSGTPVDQTIYQSLIGSLMYLTSSRPDLVQAIYYYARYQARPTKKHHKKGLEIGSIRRIQGIGYGVLEFLAVGTTFDIFQNIHILYIQYGVLVFRIRRIDLLSFVVFGECRHGYAVSSLMDTAYW</sequence>